<evidence type="ECO:0000256" key="3">
    <source>
        <dbReference type="ARBA" id="ARBA00022989"/>
    </source>
</evidence>
<dbReference type="GO" id="GO:0046583">
    <property type="term" value="F:monoatomic cation efflux transmembrane transporter activity"/>
    <property type="evidence" value="ECO:0007669"/>
    <property type="project" value="TreeGrafter"/>
</dbReference>
<feature type="transmembrane region" description="Helical" evidence="5">
    <location>
        <begin position="268"/>
        <end position="287"/>
    </location>
</feature>
<dbReference type="PANTHER" id="PTHR37955:SF1">
    <property type="entry name" value="DEP DOMAIN-CONTAINING PROTEIN"/>
    <property type="match status" value="1"/>
</dbReference>
<evidence type="ECO:0000256" key="5">
    <source>
        <dbReference type="SAM" id="Phobius"/>
    </source>
</evidence>
<keyword evidence="7" id="KW-1185">Reference proteome</keyword>
<dbReference type="RefSeq" id="WP_012348789.1">
    <property type="nucleotide sequence ID" value="NC_010524.1"/>
</dbReference>
<dbReference type="AlphaFoldDB" id="B1Y6L4"/>
<protein>
    <submittedName>
        <fullName evidence="6">C4-dicarboxylate transporter/malic acid transport protein</fullName>
    </submittedName>
</protein>
<name>B1Y6L4_LEPCP</name>
<proteinExistence type="predicted"/>
<feature type="transmembrane region" description="Helical" evidence="5">
    <location>
        <begin position="42"/>
        <end position="62"/>
    </location>
</feature>
<organism evidence="6 7">
    <name type="scientific">Leptothrix cholodnii (strain ATCC 51168 / LMG 8142 / SP-6)</name>
    <name type="common">Leptothrix discophora (strain SP-6)</name>
    <dbReference type="NCBI Taxonomy" id="395495"/>
    <lineage>
        <taxon>Bacteria</taxon>
        <taxon>Pseudomonadati</taxon>
        <taxon>Pseudomonadota</taxon>
        <taxon>Betaproteobacteria</taxon>
        <taxon>Burkholderiales</taxon>
        <taxon>Sphaerotilaceae</taxon>
        <taxon>Leptothrix</taxon>
    </lineage>
</organism>
<reference evidence="6 7" key="1">
    <citation type="submission" date="2008-03" db="EMBL/GenBank/DDBJ databases">
        <title>Complete sequence of Leptothrix cholodnii SP-6.</title>
        <authorList>
            <consortium name="US DOE Joint Genome Institute"/>
            <person name="Copeland A."/>
            <person name="Lucas S."/>
            <person name="Lapidus A."/>
            <person name="Glavina del Rio T."/>
            <person name="Dalin E."/>
            <person name="Tice H."/>
            <person name="Bruce D."/>
            <person name="Goodwin L."/>
            <person name="Pitluck S."/>
            <person name="Chertkov O."/>
            <person name="Brettin T."/>
            <person name="Detter J.C."/>
            <person name="Han C."/>
            <person name="Kuske C.R."/>
            <person name="Schmutz J."/>
            <person name="Larimer F."/>
            <person name="Land M."/>
            <person name="Hauser L."/>
            <person name="Kyrpides N."/>
            <person name="Lykidis A."/>
            <person name="Emerson D."/>
            <person name="Richardson P."/>
        </authorList>
    </citation>
    <scope>NUCLEOTIDE SEQUENCE [LARGE SCALE GENOMIC DNA]</scope>
    <source>
        <strain evidence="7">ATCC 51168 / LMG 8142 / SP-6</strain>
    </source>
</reference>
<feature type="transmembrane region" description="Helical" evidence="5">
    <location>
        <begin position="82"/>
        <end position="102"/>
    </location>
</feature>
<accession>B1Y6L4</accession>
<evidence type="ECO:0000256" key="2">
    <source>
        <dbReference type="ARBA" id="ARBA00022692"/>
    </source>
</evidence>
<dbReference type="CDD" id="cd09323">
    <property type="entry name" value="TDT_SLAC1_like"/>
    <property type="match status" value="1"/>
</dbReference>
<dbReference type="InterPro" id="IPR004695">
    <property type="entry name" value="SLAC1/Mae1/Ssu1/TehA"/>
</dbReference>
<keyword evidence="4 5" id="KW-0472">Membrane</keyword>
<comment type="subcellular location">
    <subcellularLocation>
        <location evidence="1">Membrane</location>
        <topology evidence="1">Multi-pass membrane protein</topology>
    </subcellularLocation>
</comment>
<dbReference type="Pfam" id="PF03595">
    <property type="entry name" value="SLAC1"/>
    <property type="match status" value="1"/>
</dbReference>
<feature type="transmembrane region" description="Helical" evidence="5">
    <location>
        <begin position="147"/>
        <end position="166"/>
    </location>
</feature>
<evidence type="ECO:0000313" key="7">
    <source>
        <dbReference type="Proteomes" id="UP000001693"/>
    </source>
</evidence>
<feature type="transmembrane region" description="Helical" evidence="5">
    <location>
        <begin position="178"/>
        <end position="199"/>
    </location>
</feature>
<dbReference type="InterPro" id="IPR052951">
    <property type="entry name" value="Tellurite_res_ion_channel"/>
</dbReference>
<dbReference type="GO" id="GO:0005886">
    <property type="term" value="C:plasma membrane"/>
    <property type="evidence" value="ECO:0007669"/>
    <property type="project" value="TreeGrafter"/>
</dbReference>
<dbReference type="Gene3D" id="1.50.10.150">
    <property type="entry name" value="Voltage-dependent anion channel"/>
    <property type="match status" value="1"/>
</dbReference>
<dbReference type="InterPro" id="IPR038665">
    <property type="entry name" value="Voltage-dep_anion_channel_sf"/>
</dbReference>
<dbReference type="STRING" id="395495.Lcho_3788"/>
<dbReference type="KEGG" id="lch:Lcho_3788"/>
<keyword evidence="3 5" id="KW-1133">Transmembrane helix</keyword>
<dbReference type="Proteomes" id="UP000001693">
    <property type="component" value="Chromosome"/>
</dbReference>
<feature type="transmembrane region" description="Helical" evidence="5">
    <location>
        <begin position="293"/>
        <end position="316"/>
    </location>
</feature>
<evidence type="ECO:0000313" key="6">
    <source>
        <dbReference type="EMBL" id="ACB36042.1"/>
    </source>
</evidence>
<sequence length="338" mass="36039" precursor="true">MPSSALKFLAPAWFSIVMGLCGLALAWRRAADLMGEMATGFAIVAGLLALAVFVLLAVASALRMARHPEAWAEDRAHPVRHAFMAAMPVSLILLATVAVALLEPDRQATPVLFVLVDGAWWLGSLVQWGVTLWTLSRWWQGNKPGGLQWAVLTPALFIPVVGNVLVPLAGVPLGHAEWSAAQFGLGVMFWPVVLVLLMVRIATQGLWPDRMLPASLILVAPPAVIGLSALQFGAPQLVGWALWGAALFCLLWVAMLMRRIIAQPFSMAHWGLSFPLAAFTALTLRLAEPGHLLAVLGPILLALCSLVIMGLALATVRGLRQGSLLAPEPVASIQPVGN</sequence>
<gene>
    <name evidence="6" type="ordered locus">Lcho_3788</name>
</gene>
<dbReference type="HOGENOM" id="CLU_044414_0_0_4"/>
<feature type="transmembrane region" description="Helical" evidence="5">
    <location>
        <begin position="211"/>
        <end position="231"/>
    </location>
</feature>
<keyword evidence="2 5" id="KW-0812">Transmembrane</keyword>
<dbReference type="OrthoDB" id="309023at2"/>
<feature type="transmembrane region" description="Helical" evidence="5">
    <location>
        <begin position="108"/>
        <end position="135"/>
    </location>
</feature>
<dbReference type="EMBL" id="CP001013">
    <property type="protein sequence ID" value="ACB36042.1"/>
    <property type="molecule type" value="Genomic_DNA"/>
</dbReference>
<dbReference type="PANTHER" id="PTHR37955">
    <property type="entry name" value="TELLURITE RESISTANCE PROTEIN TEHA"/>
    <property type="match status" value="1"/>
</dbReference>
<dbReference type="eggNOG" id="COG1275">
    <property type="taxonomic scope" value="Bacteria"/>
</dbReference>
<feature type="transmembrane region" description="Helical" evidence="5">
    <location>
        <begin position="237"/>
        <end position="256"/>
    </location>
</feature>
<evidence type="ECO:0000256" key="4">
    <source>
        <dbReference type="ARBA" id="ARBA00023136"/>
    </source>
</evidence>
<evidence type="ECO:0000256" key="1">
    <source>
        <dbReference type="ARBA" id="ARBA00004141"/>
    </source>
</evidence>